<dbReference type="EC" id="2.7.11.1" evidence="4"/>
<dbReference type="FunFam" id="3.30.200.20:FF:000661">
    <property type="entry name" value="Serine-threonine protein kinase plant-type"/>
    <property type="match status" value="1"/>
</dbReference>
<dbReference type="PANTHER" id="PTHR48056:SF73">
    <property type="entry name" value="LRR RECEPTOR-LIKE SERINE_THREONINE-PROTEIN KINASE EFR"/>
    <property type="match status" value="1"/>
</dbReference>
<evidence type="ECO:0000256" key="18">
    <source>
        <dbReference type="ARBA" id="ARBA00023170"/>
    </source>
</evidence>
<keyword evidence="12" id="KW-0677">Repeat</keyword>
<keyword evidence="13 22" id="KW-0547">Nucleotide-binding</keyword>
<dbReference type="GO" id="GO:0006952">
    <property type="term" value="P:defense response"/>
    <property type="evidence" value="ECO:0007669"/>
    <property type="project" value="UniProtKB-ARBA"/>
</dbReference>
<keyword evidence="11 24" id="KW-0732">Signal</keyword>
<feature type="chain" id="PRO_5044773576" description="non-specific serine/threonine protein kinase" evidence="24">
    <location>
        <begin position="26"/>
        <end position="1135"/>
    </location>
</feature>
<keyword evidence="6" id="KW-0723">Serine/threonine-protein kinase</keyword>
<sequence>MEEIYYPLAFLLLSQLLSSLAVTTTKNITTDQLALDALKAKITSEPHQILANNWSDKFSVCLWIGVTCGSRHHRVTALNISKLGLTGSIPPQLGNLSFLVSLDISGNNFHGQLPHELIHLRRLRVLNLTRNNLSGELPSWFGSLQELQYLSIRNNSFTGFIPPSITNLSKLETLILSFNPLQGKIPMGIGNINKLRILSMKYNQLSGSLPFEIFNISSLEILSLQTNGLSGSLPVNICRRLQDLTWLDLSDNKLSGLIPSTISQCSKLRVLGLSFNSFNGPLPKEFGNLKVLEKAYLGQNNLNGTIPQEVGDLHNLKLLDMGNNMFTGSIPRHFGNLSTLAVLYLNDNKMIGTIPQELGNLQHLEGLVMSDNSLTGSAPVQIFNISTLLQLSLGSNDLSGNLPSTMGCALTNLIDLYLNINNFQGQIPSSISNASKLINLALSTNEFSGPIPNSLGDLRLLRRLNLFGNNLRREPSSPELSFLSYLTNCKYLNELTFGDNPLYGVLPISIGNLSTSLEKFTAYYCEIKGKVPEEMGNLSNLLIVGLAGNNINGPIPITIKGLQKLQGLDFSYNQISGSIPDSLCELKSFYGLYLYHNQIHGSIPSCLSNISSLREISFGGNSLNSAIPTSLWNLSSLLTLDLSSNSFSCSLPEEIQNLRVVTFLNLSANNIYGNVPSSIGSLQSLTNLSIAQNKLEGPIPDSLGHILSLELLDLSNNNLSGSIPKSLEKLSHLNYINLSFNHLRGEIPSSGPFKNFTYKSFMSNDELCGARRFHVPPCSTSGKSSKKRIIPAIWILSGVAVIIIATTLVILFVRYRKKDEVPRTTDLLPVRVPKRMSYYELFQATNGYDDSNLLGIGSFGSVYKGILMDGALVAVKVFNLQMTEVTSKSFDIECEVLRNLRHRNLNKVIGSCSNFDFKALVLDFMPNGSLEKWLYSHNFCLDLMQRVNIVTDVACALQYLHHGYTTPVCHCDLKPSNILLDENMVAHVNDFGVSKFLDEGNSLLHTKTLATMGYMAPEYGLEGLVSTRVDVYSFGIILMETFSRKKPSDDMFSGDMSLKHWIEDALPNSTFNVIDANLLGLEDKHLNEKLECVSLIFELALKCCTVPPRERTNMIDVVAQLEKIRHQIQRFSQGT</sequence>
<evidence type="ECO:0000256" key="8">
    <source>
        <dbReference type="ARBA" id="ARBA00022614"/>
    </source>
</evidence>
<dbReference type="Gene3D" id="1.10.510.10">
    <property type="entry name" value="Transferase(Phosphotransferase) domain 1"/>
    <property type="match status" value="1"/>
</dbReference>
<dbReference type="PROSITE" id="PS00107">
    <property type="entry name" value="PROTEIN_KINASE_ATP"/>
    <property type="match status" value="1"/>
</dbReference>
<keyword evidence="18" id="KW-0675">Receptor</keyword>
<dbReference type="Pfam" id="PF00560">
    <property type="entry name" value="LRR_1"/>
    <property type="match status" value="3"/>
</dbReference>
<dbReference type="FunFam" id="3.80.10.10:FF:000317">
    <property type="entry name" value="Inactive leucine-rich repeat receptor-like protein kinase"/>
    <property type="match status" value="1"/>
</dbReference>
<dbReference type="PANTHER" id="PTHR48056">
    <property type="entry name" value="LRR RECEPTOR-LIKE SERINE/THREONINE-PROTEIN KINASE-RELATED"/>
    <property type="match status" value="1"/>
</dbReference>
<dbReference type="FunFam" id="3.80.10.10:FF:000041">
    <property type="entry name" value="LRR receptor-like serine/threonine-protein kinase ERECTA"/>
    <property type="match status" value="1"/>
</dbReference>
<evidence type="ECO:0000256" key="15">
    <source>
        <dbReference type="ARBA" id="ARBA00022840"/>
    </source>
</evidence>
<dbReference type="FunFam" id="1.10.510.10:FF:000358">
    <property type="entry name" value="Putative leucine-rich repeat receptor-like serine/threonine-protein kinase"/>
    <property type="match status" value="1"/>
</dbReference>
<keyword evidence="19" id="KW-0325">Glycoprotein</keyword>
<reference evidence="26 27" key="1">
    <citation type="submission" date="2024-11" db="EMBL/GenBank/DDBJ databases">
        <title>A near-complete genome assembly of Cinchona calisaya.</title>
        <authorList>
            <person name="Lian D.C."/>
            <person name="Zhao X.W."/>
            <person name="Wei L."/>
        </authorList>
    </citation>
    <scope>NUCLEOTIDE SEQUENCE [LARGE SCALE GENOMIC DNA]</scope>
    <source>
        <tissue evidence="26">Nenye</tissue>
    </source>
</reference>
<organism evidence="26 27">
    <name type="scientific">Cinchona calisaya</name>
    <dbReference type="NCBI Taxonomy" id="153742"/>
    <lineage>
        <taxon>Eukaryota</taxon>
        <taxon>Viridiplantae</taxon>
        <taxon>Streptophyta</taxon>
        <taxon>Embryophyta</taxon>
        <taxon>Tracheophyta</taxon>
        <taxon>Spermatophyta</taxon>
        <taxon>Magnoliopsida</taxon>
        <taxon>eudicotyledons</taxon>
        <taxon>Gunneridae</taxon>
        <taxon>Pentapetalae</taxon>
        <taxon>asterids</taxon>
        <taxon>lamiids</taxon>
        <taxon>Gentianales</taxon>
        <taxon>Rubiaceae</taxon>
        <taxon>Cinchonoideae</taxon>
        <taxon>Cinchoneae</taxon>
        <taxon>Cinchona</taxon>
    </lineage>
</organism>
<evidence type="ECO:0000256" key="6">
    <source>
        <dbReference type="ARBA" id="ARBA00022527"/>
    </source>
</evidence>
<evidence type="ECO:0000259" key="25">
    <source>
        <dbReference type="PROSITE" id="PS50011"/>
    </source>
</evidence>
<dbReference type="AlphaFoldDB" id="A0ABD2ZLB5"/>
<comment type="similarity">
    <text evidence="3">Belongs to the RLP family.</text>
</comment>
<dbReference type="Pfam" id="PF23598">
    <property type="entry name" value="LRR_14"/>
    <property type="match status" value="1"/>
</dbReference>
<keyword evidence="10 23" id="KW-0812">Transmembrane</keyword>
<feature type="transmembrane region" description="Helical" evidence="23">
    <location>
        <begin position="792"/>
        <end position="813"/>
    </location>
</feature>
<feature type="signal peptide" evidence="24">
    <location>
        <begin position="1"/>
        <end position="25"/>
    </location>
</feature>
<dbReference type="SMART" id="SM00220">
    <property type="entry name" value="S_TKc"/>
    <property type="match status" value="1"/>
</dbReference>
<evidence type="ECO:0000256" key="7">
    <source>
        <dbReference type="ARBA" id="ARBA00022553"/>
    </source>
</evidence>
<evidence type="ECO:0000256" key="1">
    <source>
        <dbReference type="ARBA" id="ARBA00004162"/>
    </source>
</evidence>
<evidence type="ECO:0000256" key="21">
    <source>
        <dbReference type="ARBA" id="ARBA00048679"/>
    </source>
</evidence>
<comment type="caution">
    <text evidence="26">The sequence shown here is derived from an EMBL/GenBank/DDBJ whole genome shotgun (WGS) entry which is preliminary data.</text>
</comment>
<evidence type="ECO:0000256" key="17">
    <source>
        <dbReference type="ARBA" id="ARBA00023136"/>
    </source>
</evidence>
<dbReference type="InterPro" id="IPR008271">
    <property type="entry name" value="Ser/Thr_kinase_AS"/>
</dbReference>
<dbReference type="EMBL" id="JBJUIK010000008">
    <property type="protein sequence ID" value="KAL3520044.1"/>
    <property type="molecule type" value="Genomic_DNA"/>
</dbReference>
<dbReference type="PROSITE" id="PS51450">
    <property type="entry name" value="LRR"/>
    <property type="match status" value="1"/>
</dbReference>
<evidence type="ECO:0000313" key="26">
    <source>
        <dbReference type="EMBL" id="KAL3520044.1"/>
    </source>
</evidence>
<evidence type="ECO:0000256" key="3">
    <source>
        <dbReference type="ARBA" id="ARBA00009592"/>
    </source>
</evidence>
<dbReference type="GO" id="GO:0005886">
    <property type="term" value="C:plasma membrane"/>
    <property type="evidence" value="ECO:0007669"/>
    <property type="project" value="UniProtKB-SubCell"/>
</dbReference>
<dbReference type="SUPFAM" id="SSF52047">
    <property type="entry name" value="RNI-like"/>
    <property type="match status" value="2"/>
</dbReference>
<evidence type="ECO:0000313" key="27">
    <source>
        <dbReference type="Proteomes" id="UP001630127"/>
    </source>
</evidence>
<evidence type="ECO:0000256" key="23">
    <source>
        <dbReference type="SAM" id="Phobius"/>
    </source>
</evidence>
<dbReference type="InterPro" id="IPR017441">
    <property type="entry name" value="Protein_kinase_ATP_BS"/>
</dbReference>
<evidence type="ECO:0000256" key="11">
    <source>
        <dbReference type="ARBA" id="ARBA00022729"/>
    </source>
</evidence>
<feature type="binding site" evidence="22">
    <location>
        <position position="876"/>
    </location>
    <ligand>
        <name>ATP</name>
        <dbReference type="ChEBI" id="CHEBI:30616"/>
    </ligand>
</feature>
<dbReference type="InterPro" id="IPR003591">
    <property type="entry name" value="Leu-rich_rpt_typical-subtyp"/>
</dbReference>
<evidence type="ECO:0000256" key="14">
    <source>
        <dbReference type="ARBA" id="ARBA00022777"/>
    </source>
</evidence>
<dbReference type="FunFam" id="3.80.10.10:FF:000275">
    <property type="entry name" value="Leucine-rich repeat receptor-like protein kinase"/>
    <property type="match status" value="1"/>
</dbReference>
<evidence type="ECO:0000256" key="5">
    <source>
        <dbReference type="ARBA" id="ARBA00022475"/>
    </source>
</evidence>
<dbReference type="GO" id="GO:0051707">
    <property type="term" value="P:response to other organism"/>
    <property type="evidence" value="ECO:0007669"/>
    <property type="project" value="UniProtKB-ARBA"/>
</dbReference>
<keyword evidence="7" id="KW-0597">Phosphoprotein</keyword>
<keyword evidence="27" id="KW-1185">Reference proteome</keyword>
<evidence type="ECO:0000256" key="19">
    <source>
        <dbReference type="ARBA" id="ARBA00023180"/>
    </source>
</evidence>
<comment type="catalytic activity">
    <reaction evidence="20">
        <text>L-threonyl-[protein] + ATP = O-phospho-L-threonyl-[protein] + ADP + H(+)</text>
        <dbReference type="Rhea" id="RHEA:46608"/>
        <dbReference type="Rhea" id="RHEA-COMP:11060"/>
        <dbReference type="Rhea" id="RHEA-COMP:11605"/>
        <dbReference type="ChEBI" id="CHEBI:15378"/>
        <dbReference type="ChEBI" id="CHEBI:30013"/>
        <dbReference type="ChEBI" id="CHEBI:30616"/>
        <dbReference type="ChEBI" id="CHEBI:61977"/>
        <dbReference type="ChEBI" id="CHEBI:456216"/>
        <dbReference type="EC" id="2.7.11.1"/>
    </reaction>
</comment>
<dbReference type="Gene3D" id="3.80.10.10">
    <property type="entry name" value="Ribonuclease Inhibitor"/>
    <property type="match status" value="6"/>
</dbReference>
<dbReference type="InterPro" id="IPR001611">
    <property type="entry name" value="Leu-rich_rpt"/>
</dbReference>
<evidence type="ECO:0000256" key="20">
    <source>
        <dbReference type="ARBA" id="ARBA00047899"/>
    </source>
</evidence>
<dbReference type="GO" id="GO:0004674">
    <property type="term" value="F:protein serine/threonine kinase activity"/>
    <property type="evidence" value="ECO:0007669"/>
    <property type="project" value="UniProtKB-KW"/>
</dbReference>
<feature type="domain" description="Protein kinase" evidence="25">
    <location>
        <begin position="848"/>
        <end position="1129"/>
    </location>
</feature>
<dbReference type="Proteomes" id="UP001630127">
    <property type="component" value="Unassembled WGS sequence"/>
</dbReference>
<evidence type="ECO:0000256" key="2">
    <source>
        <dbReference type="ARBA" id="ARBA00004479"/>
    </source>
</evidence>
<keyword evidence="9" id="KW-0808">Transferase</keyword>
<protein>
    <recommendedName>
        <fullName evidence="4">non-specific serine/threonine protein kinase</fullName>
        <ecNumber evidence="4">2.7.11.1</ecNumber>
    </recommendedName>
</protein>
<proteinExistence type="inferred from homology"/>
<name>A0ABD2ZLB5_9GENT</name>
<keyword evidence="17 23" id="KW-0472">Membrane</keyword>
<dbReference type="SMART" id="SM00369">
    <property type="entry name" value="LRR_TYP"/>
    <property type="match status" value="10"/>
</dbReference>
<evidence type="ECO:0000256" key="10">
    <source>
        <dbReference type="ARBA" id="ARBA00022692"/>
    </source>
</evidence>
<accession>A0ABD2ZLB5</accession>
<dbReference type="Gene3D" id="3.30.200.20">
    <property type="entry name" value="Phosphorylase Kinase, domain 1"/>
    <property type="match status" value="1"/>
</dbReference>
<keyword evidence="16 23" id="KW-1133">Transmembrane helix</keyword>
<dbReference type="PRINTS" id="PR00019">
    <property type="entry name" value="LEURICHRPT"/>
</dbReference>
<keyword evidence="14" id="KW-0418">Kinase</keyword>
<dbReference type="SMART" id="SM00365">
    <property type="entry name" value="LRR_SD22"/>
    <property type="match status" value="7"/>
</dbReference>
<dbReference type="Pfam" id="PF00069">
    <property type="entry name" value="Pkinase"/>
    <property type="match status" value="1"/>
</dbReference>
<dbReference type="SUPFAM" id="SSF56112">
    <property type="entry name" value="Protein kinase-like (PK-like)"/>
    <property type="match status" value="1"/>
</dbReference>
<dbReference type="InterPro" id="IPR032675">
    <property type="entry name" value="LRR_dom_sf"/>
</dbReference>
<keyword evidence="5" id="KW-1003">Cell membrane</keyword>
<dbReference type="GO" id="GO:0005524">
    <property type="term" value="F:ATP binding"/>
    <property type="evidence" value="ECO:0007669"/>
    <property type="project" value="UniProtKB-UniRule"/>
</dbReference>
<evidence type="ECO:0000256" key="4">
    <source>
        <dbReference type="ARBA" id="ARBA00012513"/>
    </source>
</evidence>
<evidence type="ECO:0000256" key="22">
    <source>
        <dbReference type="PROSITE-ProRule" id="PRU10141"/>
    </source>
</evidence>
<dbReference type="PROSITE" id="PS00108">
    <property type="entry name" value="PROTEIN_KINASE_ST"/>
    <property type="match status" value="1"/>
</dbReference>
<evidence type="ECO:0000256" key="9">
    <source>
        <dbReference type="ARBA" id="ARBA00022679"/>
    </source>
</evidence>
<dbReference type="FunFam" id="3.80.10.10:FF:000095">
    <property type="entry name" value="LRR receptor-like serine/threonine-protein kinase GSO1"/>
    <property type="match status" value="1"/>
</dbReference>
<dbReference type="InterPro" id="IPR000719">
    <property type="entry name" value="Prot_kinase_dom"/>
</dbReference>
<evidence type="ECO:0000256" key="16">
    <source>
        <dbReference type="ARBA" id="ARBA00022989"/>
    </source>
</evidence>
<evidence type="ECO:0000256" key="24">
    <source>
        <dbReference type="SAM" id="SignalP"/>
    </source>
</evidence>
<evidence type="ECO:0000256" key="13">
    <source>
        <dbReference type="ARBA" id="ARBA00022741"/>
    </source>
</evidence>
<dbReference type="InterPro" id="IPR011009">
    <property type="entry name" value="Kinase-like_dom_sf"/>
</dbReference>
<dbReference type="PROSITE" id="PS50011">
    <property type="entry name" value="PROTEIN_KINASE_DOM"/>
    <property type="match status" value="1"/>
</dbReference>
<gene>
    <name evidence="26" type="ORF">ACH5RR_018193</name>
</gene>
<keyword evidence="8" id="KW-0433">Leucine-rich repeat</keyword>
<comment type="subcellular location">
    <subcellularLocation>
        <location evidence="1">Cell membrane</location>
        <topology evidence="1">Single-pass membrane protein</topology>
    </subcellularLocation>
    <subcellularLocation>
        <location evidence="2">Membrane</location>
        <topology evidence="2">Single-pass type I membrane protein</topology>
    </subcellularLocation>
</comment>
<dbReference type="InterPro" id="IPR050647">
    <property type="entry name" value="Plant_LRR-RLKs"/>
</dbReference>
<evidence type="ECO:0000256" key="12">
    <source>
        <dbReference type="ARBA" id="ARBA00022737"/>
    </source>
</evidence>
<dbReference type="Pfam" id="PF13855">
    <property type="entry name" value="LRR_8"/>
    <property type="match status" value="2"/>
</dbReference>
<keyword evidence="15 22" id="KW-0067">ATP-binding</keyword>
<comment type="catalytic activity">
    <reaction evidence="21">
        <text>L-seryl-[protein] + ATP = O-phospho-L-seryl-[protein] + ADP + H(+)</text>
        <dbReference type="Rhea" id="RHEA:17989"/>
        <dbReference type="Rhea" id="RHEA-COMP:9863"/>
        <dbReference type="Rhea" id="RHEA-COMP:11604"/>
        <dbReference type="ChEBI" id="CHEBI:15378"/>
        <dbReference type="ChEBI" id="CHEBI:29999"/>
        <dbReference type="ChEBI" id="CHEBI:30616"/>
        <dbReference type="ChEBI" id="CHEBI:83421"/>
        <dbReference type="ChEBI" id="CHEBI:456216"/>
        <dbReference type="EC" id="2.7.11.1"/>
    </reaction>
</comment>
<dbReference type="InterPro" id="IPR055414">
    <property type="entry name" value="LRR_R13L4/SHOC2-like"/>
</dbReference>